<dbReference type="EMBL" id="UGTJ01000001">
    <property type="protein sequence ID" value="SUB79297.1"/>
    <property type="molecule type" value="Genomic_DNA"/>
</dbReference>
<dbReference type="InterPro" id="IPR036779">
    <property type="entry name" value="LysM_dom_sf"/>
</dbReference>
<keyword evidence="2" id="KW-0081">Bacteriolytic enzyme</keyword>
<dbReference type="PANTHER" id="PTHR33308">
    <property type="entry name" value="PEPTIDOGLYCAN HYDROLASE FLGJ"/>
    <property type="match status" value="1"/>
</dbReference>
<reference evidence="7 8" key="1">
    <citation type="submission" date="2018-06" db="EMBL/GenBank/DDBJ databases">
        <authorList>
            <consortium name="Pathogen Informatics"/>
            <person name="Doyle S."/>
        </authorList>
    </citation>
    <scope>NUCLEOTIDE SEQUENCE [LARGE SCALE GENOMIC DNA]</scope>
    <source>
        <strain evidence="7 8">NCTC13063</strain>
    </source>
</reference>
<dbReference type="Proteomes" id="UP000255283">
    <property type="component" value="Unassembled WGS sequence"/>
</dbReference>
<sequence length="305" mass="35886">MKKILFFCFFSMTVMAASAQMRWNEAYQTYIYQYKDLAIEEMLRYRIPASITLAQGLLESGAGRSDLVRQGNNHFGIKCHDWTGPTQYHDDDERGECFRVYADAKQSYEDHSKFLARQTRYSRLFQLSLTDYRGWAYGLKACGYATNPNYANKLIEIIELYRLYEFDRATSYDRFMASHSGTDKPVNRGGTLHPIHIFNDNYYLLARDGDTFRSIGKEVDISYRKLARYNERDKYDRLVRGDIVFLKKKRKKAPKQFKNRPHVVQPGESMYSISQKYGMRLKSLYKLNELSPDYQIRPGAILRVR</sequence>
<dbReference type="InterPro" id="IPR051056">
    <property type="entry name" value="Glycosyl_Hydrolase_73"/>
</dbReference>
<keyword evidence="1" id="KW-0929">Antimicrobial</keyword>
<evidence type="ECO:0000256" key="1">
    <source>
        <dbReference type="ARBA" id="ARBA00022529"/>
    </source>
</evidence>
<evidence type="ECO:0000259" key="6">
    <source>
        <dbReference type="PROSITE" id="PS51782"/>
    </source>
</evidence>
<evidence type="ECO:0000256" key="5">
    <source>
        <dbReference type="SAM" id="SignalP"/>
    </source>
</evidence>
<comment type="caution">
    <text evidence="7">The sequence shown here is derived from an EMBL/GenBank/DDBJ whole genome shotgun (WGS) entry which is preliminary data.</text>
</comment>
<feature type="signal peptide" evidence="5">
    <location>
        <begin position="1"/>
        <end position="19"/>
    </location>
</feature>
<dbReference type="PANTHER" id="PTHR33308:SF9">
    <property type="entry name" value="PEPTIDOGLYCAN HYDROLASE FLGJ"/>
    <property type="match status" value="1"/>
</dbReference>
<dbReference type="Gene3D" id="1.10.530.10">
    <property type="match status" value="1"/>
</dbReference>
<evidence type="ECO:0000256" key="3">
    <source>
        <dbReference type="ARBA" id="ARBA00022801"/>
    </source>
</evidence>
<evidence type="ECO:0000256" key="2">
    <source>
        <dbReference type="ARBA" id="ARBA00022638"/>
    </source>
</evidence>
<keyword evidence="3 7" id="KW-0378">Hydrolase</keyword>
<keyword evidence="5" id="KW-0732">Signal</keyword>
<accession>A0AAQ1UHD0</accession>
<dbReference type="SMART" id="SM00257">
    <property type="entry name" value="LysM"/>
    <property type="match status" value="1"/>
</dbReference>
<dbReference type="RefSeq" id="WP_115153188.1">
    <property type="nucleotide sequence ID" value="NZ_DBFWLE010000018.1"/>
</dbReference>
<dbReference type="SUPFAM" id="SSF54106">
    <property type="entry name" value="LysM domain"/>
    <property type="match status" value="1"/>
</dbReference>
<proteinExistence type="predicted"/>
<feature type="chain" id="PRO_5042812557" description="Peptidoglycan hydrolase" evidence="5">
    <location>
        <begin position="20"/>
        <end position="305"/>
    </location>
</feature>
<gene>
    <name evidence="7" type="primary">lytG</name>
    <name evidence="7" type="ORF">NCTC13063_00557</name>
</gene>
<evidence type="ECO:0000313" key="7">
    <source>
        <dbReference type="EMBL" id="SUB79297.1"/>
    </source>
</evidence>
<dbReference type="GO" id="GO:0042742">
    <property type="term" value="P:defense response to bacterium"/>
    <property type="evidence" value="ECO:0007669"/>
    <property type="project" value="UniProtKB-KW"/>
</dbReference>
<keyword evidence="7" id="KW-0326">Glycosidase</keyword>
<name>A0AAQ1UHD0_9BACT</name>
<dbReference type="SMART" id="SM00047">
    <property type="entry name" value="LYZ2"/>
    <property type="match status" value="1"/>
</dbReference>
<dbReference type="InterPro" id="IPR018392">
    <property type="entry name" value="LysM"/>
</dbReference>
<dbReference type="CDD" id="cd00118">
    <property type="entry name" value="LysM"/>
    <property type="match status" value="1"/>
</dbReference>
<dbReference type="GO" id="GO:0004040">
    <property type="term" value="F:amidase activity"/>
    <property type="evidence" value="ECO:0007669"/>
    <property type="project" value="InterPro"/>
</dbReference>
<dbReference type="InterPro" id="IPR002901">
    <property type="entry name" value="MGlyc_endo_b_GlcNAc-like_dom"/>
</dbReference>
<feature type="domain" description="LysM" evidence="6">
    <location>
        <begin position="260"/>
        <end position="304"/>
    </location>
</feature>
<dbReference type="Pfam" id="PF01476">
    <property type="entry name" value="LysM"/>
    <property type="match status" value="2"/>
</dbReference>
<dbReference type="Gene3D" id="3.10.350.10">
    <property type="entry name" value="LysM domain"/>
    <property type="match status" value="1"/>
</dbReference>
<evidence type="ECO:0000313" key="8">
    <source>
        <dbReference type="Proteomes" id="UP000255283"/>
    </source>
</evidence>
<dbReference type="GO" id="GO:0031640">
    <property type="term" value="P:killing of cells of another organism"/>
    <property type="evidence" value="ECO:0007669"/>
    <property type="project" value="UniProtKB-KW"/>
</dbReference>
<organism evidence="7 8">
    <name type="scientific">Segatella buccae</name>
    <dbReference type="NCBI Taxonomy" id="28126"/>
    <lineage>
        <taxon>Bacteria</taxon>
        <taxon>Pseudomonadati</taxon>
        <taxon>Bacteroidota</taxon>
        <taxon>Bacteroidia</taxon>
        <taxon>Bacteroidales</taxon>
        <taxon>Prevotellaceae</taxon>
        <taxon>Segatella</taxon>
    </lineage>
</organism>
<evidence type="ECO:0000256" key="4">
    <source>
        <dbReference type="ARBA" id="ARBA00032108"/>
    </source>
</evidence>
<protein>
    <recommendedName>
        <fullName evidence="4">Peptidoglycan hydrolase</fullName>
    </recommendedName>
</protein>
<dbReference type="AlphaFoldDB" id="A0AAQ1UHD0"/>
<dbReference type="Pfam" id="PF01832">
    <property type="entry name" value="Glucosaminidase"/>
    <property type="match status" value="1"/>
</dbReference>
<dbReference type="PROSITE" id="PS51782">
    <property type="entry name" value="LYSM"/>
    <property type="match status" value="1"/>
</dbReference>
<dbReference type="GO" id="GO:0016798">
    <property type="term" value="F:hydrolase activity, acting on glycosyl bonds"/>
    <property type="evidence" value="ECO:0007669"/>
    <property type="project" value="UniProtKB-KW"/>
</dbReference>